<evidence type="ECO:0000313" key="3">
    <source>
        <dbReference type="EMBL" id="KPM33111.1"/>
    </source>
</evidence>
<protein>
    <recommendedName>
        <fullName evidence="2">Letm1 RBD domain-containing protein</fullName>
    </recommendedName>
</protein>
<evidence type="ECO:0000313" key="4">
    <source>
        <dbReference type="Proteomes" id="UP000050280"/>
    </source>
</evidence>
<keyword evidence="1" id="KW-1133">Transmembrane helix</keyword>
<dbReference type="NCBIfam" id="NF040639">
    <property type="entry name" value="LETM1_rel_film"/>
    <property type="match status" value="1"/>
</dbReference>
<dbReference type="Pfam" id="PF07766">
    <property type="entry name" value="LETM1_RBD"/>
    <property type="match status" value="1"/>
</dbReference>
<keyword evidence="1" id="KW-0812">Transmembrane</keyword>
<feature type="transmembrane region" description="Helical" evidence="1">
    <location>
        <begin position="354"/>
        <end position="377"/>
    </location>
</feature>
<dbReference type="OrthoDB" id="1421172at2"/>
<feature type="domain" description="Letm1 RBD" evidence="2">
    <location>
        <begin position="339"/>
        <end position="392"/>
    </location>
</feature>
<dbReference type="GO" id="GO:0043022">
    <property type="term" value="F:ribosome binding"/>
    <property type="evidence" value="ECO:0007669"/>
    <property type="project" value="InterPro"/>
</dbReference>
<keyword evidence="4" id="KW-1185">Reference proteome</keyword>
<sequence>MNPSAQGWITKFGSLVKTEKTPYANHKELYQELLQNGFIYGIHLNISGFIPSEHQLSEDEVAKINLLTALYFAYHFETQNSDFEVFVETVFTYYQKMELGSISFLSKILSGTKTVSQLEKLLDSRIYLNGNVFNKAIGNSLTNSLLYVDVLVFQAYLRKTPNLEQHARILEYIIINLANHALYSKQAKENDLKLIQLLEASLSYVDHSSTRFQGSYLQMIPENLSTLEKDYLLDFACLAVWEDAHIDPTESAFIATLLGPLQKTEMDAQTAFKNVQQFFKKNRDSIPYLKDTNLASKFYEGMTKNVGKLILRNSKRLKKELSESRELVSLLAKSTIKDLDAEERKKIQMQLIDIFKSIPSLAIFMLPGGAVLLPIFIKLIPKLLPSAFDDNRVEE</sequence>
<dbReference type="EMBL" id="LDJX01000001">
    <property type="protein sequence ID" value="KPM33111.1"/>
    <property type="molecule type" value="Genomic_DNA"/>
</dbReference>
<dbReference type="PATRIC" id="fig|1300341.3.peg.15"/>
<reference evidence="3 4" key="1">
    <citation type="submission" date="2015-09" db="EMBL/GenBank/DDBJ databases">
        <title>Genome sequence of the marine flavobacterium Croceitalea dokdonensis DOKDO 023 that contains proton- and sodium-pumping rhodopsins.</title>
        <authorList>
            <person name="Kwon S.-K."/>
            <person name="Lee H.K."/>
            <person name="Kwak M.-J."/>
            <person name="Kim J.F."/>
        </authorList>
    </citation>
    <scope>NUCLEOTIDE SEQUENCE [LARGE SCALE GENOMIC DNA]</scope>
    <source>
        <strain evidence="3 4">DOKDO 023</strain>
    </source>
</reference>
<evidence type="ECO:0000256" key="1">
    <source>
        <dbReference type="SAM" id="Phobius"/>
    </source>
</evidence>
<comment type="caution">
    <text evidence="3">The sequence shown here is derived from an EMBL/GenBank/DDBJ whole genome shotgun (WGS) entry which is preliminary data.</text>
</comment>
<name>A0A0P7AHQ2_9FLAO</name>
<organism evidence="3 4">
    <name type="scientific">Croceitalea dokdonensis DOKDO 023</name>
    <dbReference type="NCBI Taxonomy" id="1300341"/>
    <lineage>
        <taxon>Bacteria</taxon>
        <taxon>Pseudomonadati</taxon>
        <taxon>Bacteroidota</taxon>
        <taxon>Flavobacteriia</taxon>
        <taxon>Flavobacteriales</taxon>
        <taxon>Flavobacteriaceae</taxon>
        <taxon>Croceitalea</taxon>
    </lineage>
</organism>
<dbReference type="InterPro" id="IPR033122">
    <property type="entry name" value="LETM1-like_RBD"/>
</dbReference>
<proteinExistence type="predicted"/>
<dbReference type="RefSeq" id="WP_054557354.1">
    <property type="nucleotide sequence ID" value="NZ_LDJX01000001.1"/>
</dbReference>
<gene>
    <name evidence="3" type="ORF">I595_13</name>
</gene>
<evidence type="ECO:0000259" key="2">
    <source>
        <dbReference type="Pfam" id="PF07766"/>
    </source>
</evidence>
<dbReference type="AlphaFoldDB" id="A0A0P7AHQ2"/>
<dbReference type="STRING" id="1300341.I595_13"/>
<keyword evidence="1" id="KW-0472">Membrane</keyword>
<dbReference type="Proteomes" id="UP000050280">
    <property type="component" value="Unassembled WGS sequence"/>
</dbReference>
<accession>A0A0P7AHQ2</accession>